<keyword evidence="2" id="KW-0012">Acyltransferase</keyword>
<dbReference type="Gene3D" id="3.40.630.30">
    <property type="match status" value="1"/>
</dbReference>
<evidence type="ECO:0000313" key="4">
    <source>
        <dbReference type="EMBL" id="OMF50265.1"/>
    </source>
</evidence>
<comment type="caution">
    <text evidence="4">The sequence shown here is derived from an EMBL/GenBank/DDBJ whole genome shotgun (WGS) entry which is preliminary data.</text>
</comment>
<keyword evidence="5" id="KW-1185">Reference proteome</keyword>
<dbReference type="Proteomes" id="UP000187172">
    <property type="component" value="Unassembled WGS sequence"/>
</dbReference>
<dbReference type="SUPFAM" id="SSF55729">
    <property type="entry name" value="Acyl-CoA N-acyltransferases (Nat)"/>
    <property type="match status" value="1"/>
</dbReference>
<evidence type="ECO:0000259" key="3">
    <source>
        <dbReference type="PROSITE" id="PS51186"/>
    </source>
</evidence>
<dbReference type="InterPro" id="IPR050832">
    <property type="entry name" value="Bact_Acetyltransf"/>
</dbReference>
<dbReference type="STRING" id="297318.BK138_28725"/>
<dbReference type="EMBL" id="MRTP01000012">
    <property type="protein sequence ID" value="OMF50265.1"/>
    <property type="molecule type" value="Genomic_DNA"/>
</dbReference>
<dbReference type="InterPro" id="IPR000182">
    <property type="entry name" value="GNAT_dom"/>
</dbReference>
<evidence type="ECO:0000313" key="5">
    <source>
        <dbReference type="Proteomes" id="UP000187172"/>
    </source>
</evidence>
<dbReference type="Pfam" id="PF00583">
    <property type="entry name" value="Acetyltransf_1"/>
    <property type="match status" value="1"/>
</dbReference>
<reference evidence="4 5" key="1">
    <citation type="submission" date="2016-11" db="EMBL/GenBank/DDBJ databases">
        <title>Paenibacillus species isolates.</title>
        <authorList>
            <person name="Beno S.M."/>
        </authorList>
    </citation>
    <scope>NUCLEOTIDE SEQUENCE [LARGE SCALE GENOMIC DNA]</scope>
    <source>
        <strain evidence="4 5">FSL R5-0378</strain>
    </source>
</reference>
<evidence type="ECO:0000256" key="2">
    <source>
        <dbReference type="ARBA" id="ARBA00023315"/>
    </source>
</evidence>
<name>A0A1R1EEK3_9BACL</name>
<dbReference type="CDD" id="cd04301">
    <property type="entry name" value="NAT_SF"/>
    <property type="match status" value="1"/>
</dbReference>
<dbReference type="PANTHER" id="PTHR43877:SF2">
    <property type="entry name" value="AMINOALKYLPHOSPHONATE N-ACETYLTRANSFERASE-RELATED"/>
    <property type="match status" value="1"/>
</dbReference>
<keyword evidence="1 4" id="KW-0808">Transferase</keyword>
<dbReference type="PROSITE" id="PS51186">
    <property type="entry name" value="GNAT"/>
    <property type="match status" value="1"/>
</dbReference>
<dbReference type="PANTHER" id="PTHR43877">
    <property type="entry name" value="AMINOALKYLPHOSPHONATE N-ACETYLTRANSFERASE-RELATED-RELATED"/>
    <property type="match status" value="1"/>
</dbReference>
<proteinExistence type="predicted"/>
<protein>
    <submittedName>
        <fullName evidence="4">GNAT family N-acetyltransferase</fullName>
    </submittedName>
</protein>
<dbReference type="GO" id="GO:0016747">
    <property type="term" value="F:acyltransferase activity, transferring groups other than amino-acyl groups"/>
    <property type="evidence" value="ECO:0007669"/>
    <property type="project" value="InterPro"/>
</dbReference>
<dbReference type="RefSeq" id="WP_076174768.1">
    <property type="nucleotide sequence ID" value="NZ_MRTP01000012.1"/>
</dbReference>
<gene>
    <name evidence="4" type="ORF">BK138_28725</name>
</gene>
<sequence>MPSEHRVLTIRLSEMRDAQALMDIDALVWNEWTAPEPVRWSSREDYLRHCPPGSQLVAVVDNVLCGYIGFRPATGLSSNSHVCEINIAVHPDYQQEGIGSRLIEAGKKWAQEQGKRKLRLRVLSSNPGAIAFYRKCGFVQEGCLEREFCIGGRDVDDILMSCFLARP</sequence>
<dbReference type="AlphaFoldDB" id="A0A1R1EEK3"/>
<accession>A0A1R1EEK3</accession>
<dbReference type="InterPro" id="IPR016181">
    <property type="entry name" value="Acyl_CoA_acyltransferase"/>
</dbReference>
<evidence type="ECO:0000256" key="1">
    <source>
        <dbReference type="ARBA" id="ARBA00022679"/>
    </source>
</evidence>
<organism evidence="4 5">
    <name type="scientific">Paenibacillus rhizosphaerae</name>
    <dbReference type="NCBI Taxonomy" id="297318"/>
    <lineage>
        <taxon>Bacteria</taxon>
        <taxon>Bacillati</taxon>
        <taxon>Bacillota</taxon>
        <taxon>Bacilli</taxon>
        <taxon>Bacillales</taxon>
        <taxon>Paenibacillaceae</taxon>
        <taxon>Paenibacillus</taxon>
    </lineage>
</organism>
<feature type="domain" description="N-acetyltransferase" evidence="3">
    <location>
        <begin position="8"/>
        <end position="165"/>
    </location>
</feature>